<dbReference type="GO" id="GO:0046872">
    <property type="term" value="F:metal ion binding"/>
    <property type="evidence" value="ECO:0007669"/>
    <property type="project" value="UniProtKB-KW"/>
</dbReference>
<dbReference type="GO" id="GO:0140358">
    <property type="term" value="F:P-type transmembrane transporter activity"/>
    <property type="evidence" value="ECO:0007669"/>
    <property type="project" value="InterPro"/>
</dbReference>
<evidence type="ECO:0000256" key="6">
    <source>
        <dbReference type="ARBA" id="ARBA00022842"/>
    </source>
</evidence>
<dbReference type="GO" id="GO:0005524">
    <property type="term" value="F:ATP binding"/>
    <property type="evidence" value="ECO:0007669"/>
    <property type="project" value="UniProtKB-KW"/>
</dbReference>
<keyword evidence="3" id="KW-0479">Metal-binding</keyword>
<gene>
    <name evidence="10" type="ORF">SMRZ_LOCUS9441</name>
</gene>
<dbReference type="Pfam" id="PF00122">
    <property type="entry name" value="E1-E2_ATPase"/>
    <property type="match status" value="1"/>
</dbReference>
<evidence type="ECO:0000313" key="11">
    <source>
        <dbReference type="Proteomes" id="UP000277204"/>
    </source>
</evidence>
<protein>
    <recommendedName>
        <fullName evidence="9">P-type ATPase A domain-containing protein</fullName>
    </recommendedName>
</protein>
<evidence type="ECO:0000256" key="4">
    <source>
        <dbReference type="ARBA" id="ARBA00022741"/>
    </source>
</evidence>
<evidence type="ECO:0000256" key="2">
    <source>
        <dbReference type="ARBA" id="ARBA00022553"/>
    </source>
</evidence>
<proteinExistence type="predicted"/>
<feature type="domain" description="P-type ATPase A" evidence="9">
    <location>
        <begin position="114"/>
        <end position="172"/>
    </location>
</feature>
<keyword evidence="5" id="KW-0067">ATP-binding</keyword>
<keyword evidence="2" id="KW-0597">Phosphoprotein</keyword>
<dbReference type="GO" id="GO:0019829">
    <property type="term" value="F:ATPase-coupled monoatomic cation transmembrane transporter activity"/>
    <property type="evidence" value="ECO:0007669"/>
    <property type="project" value="TreeGrafter"/>
</dbReference>
<evidence type="ECO:0000259" key="9">
    <source>
        <dbReference type="Pfam" id="PF00122"/>
    </source>
</evidence>
<evidence type="ECO:0000256" key="3">
    <source>
        <dbReference type="ARBA" id="ARBA00022723"/>
    </source>
</evidence>
<accession>A0A183M066</accession>
<comment type="catalytic activity">
    <reaction evidence="8">
        <text>ATP + H2O = ADP + phosphate + H(+)</text>
        <dbReference type="Rhea" id="RHEA:13065"/>
        <dbReference type="ChEBI" id="CHEBI:15377"/>
        <dbReference type="ChEBI" id="CHEBI:15378"/>
        <dbReference type="ChEBI" id="CHEBI:30616"/>
        <dbReference type="ChEBI" id="CHEBI:43474"/>
        <dbReference type="ChEBI" id="CHEBI:456216"/>
    </reaction>
</comment>
<dbReference type="Gene3D" id="2.70.150.10">
    <property type="entry name" value="Calcium-transporting ATPase, cytoplasmic transduction domain A"/>
    <property type="match status" value="1"/>
</dbReference>
<dbReference type="GO" id="GO:0015203">
    <property type="term" value="F:polyamine transmembrane transporter activity"/>
    <property type="evidence" value="ECO:0007669"/>
    <property type="project" value="TreeGrafter"/>
</dbReference>
<dbReference type="InterPro" id="IPR008250">
    <property type="entry name" value="ATPase_P-typ_transduc_dom_A_sf"/>
</dbReference>
<keyword evidence="11" id="KW-1185">Reference proteome</keyword>
<name>A0A183M066_9TREM</name>
<keyword evidence="4" id="KW-0547">Nucleotide-binding</keyword>
<evidence type="ECO:0000313" key="10">
    <source>
        <dbReference type="EMBL" id="VDO86335.1"/>
    </source>
</evidence>
<dbReference type="PANTHER" id="PTHR45630:SF8">
    <property type="entry name" value="CATION-TRANSPORTING ATPASE"/>
    <property type="match status" value="1"/>
</dbReference>
<dbReference type="AlphaFoldDB" id="A0A183M066"/>
<comment type="subcellular location">
    <subcellularLocation>
        <location evidence="1">Membrane</location>
        <topology evidence="1">Multi-pass membrane protein</topology>
    </subcellularLocation>
</comment>
<organism evidence="10 11">
    <name type="scientific">Schistosoma margrebowiei</name>
    <dbReference type="NCBI Taxonomy" id="48269"/>
    <lineage>
        <taxon>Eukaryota</taxon>
        <taxon>Metazoa</taxon>
        <taxon>Spiralia</taxon>
        <taxon>Lophotrochozoa</taxon>
        <taxon>Platyhelminthes</taxon>
        <taxon>Trematoda</taxon>
        <taxon>Digenea</taxon>
        <taxon>Strigeidida</taxon>
        <taxon>Schistosomatoidea</taxon>
        <taxon>Schistosomatidae</taxon>
        <taxon>Schistosoma</taxon>
    </lineage>
</organism>
<dbReference type="InterPro" id="IPR006544">
    <property type="entry name" value="P-type_TPase_V"/>
</dbReference>
<dbReference type="PANTHER" id="PTHR45630">
    <property type="entry name" value="CATION-TRANSPORTING ATPASE-RELATED"/>
    <property type="match status" value="1"/>
</dbReference>
<dbReference type="STRING" id="48269.A0A183M066"/>
<dbReference type="InterPro" id="IPR059000">
    <property type="entry name" value="ATPase_P-type_domA"/>
</dbReference>
<evidence type="ECO:0000256" key="7">
    <source>
        <dbReference type="ARBA" id="ARBA00022967"/>
    </source>
</evidence>
<dbReference type="Proteomes" id="UP000277204">
    <property type="component" value="Unassembled WGS sequence"/>
</dbReference>
<dbReference type="SUPFAM" id="SSF81653">
    <property type="entry name" value="Calcium ATPase, transduction domain A"/>
    <property type="match status" value="1"/>
</dbReference>
<keyword evidence="6" id="KW-0460">Magnesium</keyword>
<evidence type="ECO:0000256" key="5">
    <source>
        <dbReference type="ARBA" id="ARBA00022840"/>
    </source>
</evidence>
<dbReference type="GO" id="GO:0016020">
    <property type="term" value="C:membrane"/>
    <property type="evidence" value="ECO:0007669"/>
    <property type="project" value="UniProtKB-SubCell"/>
</dbReference>
<keyword evidence="7" id="KW-1278">Translocase</keyword>
<sequence length="271" mass="31091">MSLTVGTKTEKRSQYHNSTTDAFLEKQNERPYIIHKKLKYIWNFESENFELLQNWDERPYDEVLNAPTLTTDLIETRRNLYGINKIDVSLTPIMRLVLNGNERALKKTVCISSKVTVCRRRDGEDDFMLVDSTELVPGDLIAIPSSGCLMQCDAVLLMGNCIVNESSLTGVSSQFCLSVSLLFGKMLTIFRNIKPFMFTLLNEYFEIVHYTEYLWKSVVTGGNELVAFGIVFIFQSDLRSFLRLHNKNTHMPVNRYSVSYVPLLVNAEDVV</sequence>
<evidence type="ECO:0000256" key="8">
    <source>
        <dbReference type="ARBA" id="ARBA00049360"/>
    </source>
</evidence>
<evidence type="ECO:0000256" key="1">
    <source>
        <dbReference type="ARBA" id="ARBA00004141"/>
    </source>
</evidence>
<dbReference type="GO" id="GO:0006874">
    <property type="term" value="P:intracellular calcium ion homeostasis"/>
    <property type="evidence" value="ECO:0007669"/>
    <property type="project" value="TreeGrafter"/>
</dbReference>
<dbReference type="EMBL" id="UZAI01004456">
    <property type="protein sequence ID" value="VDO86335.1"/>
    <property type="molecule type" value="Genomic_DNA"/>
</dbReference>
<reference evidence="10 11" key="1">
    <citation type="submission" date="2018-11" db="EMBL/GenBank/DDBJ databases">
        <authorList>
            <consortium name="Pathogen Informatics"/>
        </authorList>
    </citation>
    <scope>NUCLEOTIDE SEQUENCE [LARGE SCALE GENOMIC DNA]</scope>
    <source>
        <strain evidence="10 11">Zambia</strain>
    </source>
</reference>